<dbReference type="AlphaFoldDB" id="A0A2T6G1V8"/>
<dbReference type="RefSeq" id="WP_108532434.1">
    <property type="nucleotide sequence ID" value="NZ_PYHP01000043.1"/>
</dbReference>
<dbReference type="GO" id="GO:0032131">
    <property type="term" value="F:alkylated DNA binding"/>
    <property type="evidence" value="ECO:0007669"/>
    <property type="project" value="TreeGrafter"/>
</dbReference>
<organism evidence="8 9">
    <name type="scientific">Paenibacillus elgii</name>
    <dbReference type="NCBI Taxonomy" id="189691"/>
    <lineage>
        <taxon>Bacteria</taxon>
        <taxon>Bacillati</taxon>
        <taxon>Bacillota</taxon>
        <taxon>Bacilli</taxon>
        <taxon>Bacillales</taxon>
        <taxon>Paenibacillaceae</taxon>
        <taxon>Paenibacillus</taxon>
    </lineage>
</organism>
<dbReference type="InterPro" id="IPR011257">
    <property type="entry name" value="DNA_glycosylase"/>
</dbReference>
<dbReference type="InterPro" id="IPR003265">
    <property type="entry name" value="HhH-GPD_domain"/>
</dbReference>
<comment type="similarity">
    <text evidence="2">Belongs to the alkylbase DNA glycosidase AlkA family.</text>
</comment>
<name>A0A2T6G1V8_9BACL</name>
<protein>
    <recommendedName>
        <fullName evidence="3">DNA-3-methyladenine glycosylase II</fullName>
        <ecNumber evidence="3">3.2.2.21</ecNumber>
    </recommendedName>
</protein>
<evidence type="ECO:0000313" key="9">
    <source>
        <dbReference type="Proteomes" id="UP000244184"/>
    </source>
</evidence>
<evidence type="ECO:0000256" key="6">
    <source>
        <dbReference type="ARBA" id="ARBA00023204"/>
    </source>
</evidence>
<dbReference type="Gene3D" id="1.10.340.30">
    <property type="entry name" value="Hypothetical protein, domain 2"/>
    <property type="match status" value="1"/>
</dbReference>
<keyword evidence="4" id="KW-0227">DNA damage</keyword>
<dbReference type="InterPro" id="IPR051912">
    <property type="entry name" value="Alkylbase_DNA_Glycosylase/TA"/>
</dbReference>
<evidence type="ECO:0000256" key="2">
    <source>
        <dbReference type="ARBA" id="ARBA00010817"/>
    </source>
</evidence>
<evidence type="ECO:0000313" key="8">
    <source>
        <dbReference type="EMBL" id="PUA38157.1"/>
    </source>
</evidence>
<dbReference type="GO" id="GO:0006285">
    <property type="term" value="P:base-excision repair, AP site formation"/>
    <property type="evidence" value="ECO:0007669"/>
    <property type="project" value="TreeGrafter"/>
</dbReference>
<evidence type="ECO:0000256" key="1">
    <source>
        <dbReference type="ARBA" id="ARBA00000086"/>
    </source>
</evidence>
<feature type="domain" description="HhH-GPD" evidence="7">
    <location>
        <begin position="156"/>
        <end position="321"/>
    </location>
</feature>
<dbReference type="FunFam" id="1.10.340.30:FF:000004">
    <property type="entry name" value="DNA-3-methyladenine glycosylase II"/>
    <property type="match status" value="1"/>
</dbReference>
<dbReference type="GO" id="GO:0005737">
    <property type="term" value="C:cytoplasm"/>
    <property type="evidence" value="ECO:0007669"/>
    <property type="project" value="TreeGrafter"/>
</dbReference>
<comment type="caution">
    <text evidence="8">The sequence shown here is derived from an EMBL/GenBank/DDBJ whole genome shotgun (WGS) entry which is preliminary data.</text>
</comment>
<dbReference type="EC" id="3.2.2.21" evidence="3"/>
<dbReference type="GO" id="GO:0032993">
    <property type="term" value="C:protein-DNA complex"/>
    <property type="evidence" value="ECO:0007669"/>
    <property type="project" value="TreeGrafter"/>
</dbReference>
<dbReference type="InterPro" id="IPR023170">
    <property type="entry name" value="HhH_base_excis_C"/>
</dbReference>
<dbReference type="SUPFAM" id="SSF48150">
    <property type="entry name" value="DNA-glycosylase"/>
    <property type="match status" value="1"/>
</dbReference>
<evidence type="ECO:0000256" key="5">
    <source>
        <dbReference type="ARBA" id="ARBA00022801"/>
    </source>
</evidence>
<proteinExistence type="inferred from homology"/>
<evidence type="ECO:0000256" key="3">
    <source>
        <dbReference type="ARBA" id="ARBA00012000"/>
    </source>
</evidence>
<comment type="catalytic activity">
    <reaction evidence="1">
        <text>Hydrolysis of alkylated DNA, releasing 3-methyladenine, 3-methylguanine, 7-methylguanine and 7-methyladenine.</text>
        <dbReference type="EC" id="3.2.2.21"/>
    </reaction>
</comment>
<dbReference type="InterPro" id="IPR037046">
    <property type="entry name" value="AlkA_N_sf"/>
</dbReference>
<evidence type="ECO:0000259" key="7">
    <source>
        <dbReference type="SMART" id="SM00478"/>
    </source>
</evidence>
<dbReference type="PANTHER" id="PTHR43003:SF12">
    <property type="entry name" value="DNA-3-METHYLADENINE GLYCOSYLASE"/>
    <property type="match status" value="1"/>
</dbReference>
<dbReference type="PANTHER" id="PTHR43003">
    <property type="entry name" value="DNA-3-METHYLADENINE GLYCOSYLASE"/>
    <property type="match status" value="1"/>
</dbReference>
<dbReference type="Gene3D" id="1.10.1670.10">
    <property type="entry name" value="Helix-hairpin-Helix base-excision DNA repair enzymes (C-terminal)"/>
    <property type="match status" value="1"/>
</dbReference>
<dbReference type="GO" id="GO:0008534">
    <property type="term" value="F:oxidized purine nucleobase lesion DNA N-glycosylase activity"/>
    <property type="evidence" value="ECO:0007669"/>
    <property type="project" value="InterPro"/>
</dbReference>
<dbReference type="SMART" id="SM00478">
    <property type="entry name" value="ENDO3c"/>
    <property type="match status" value="1"/>
</dbReference>
<dbReference type="GO" id="GO:0043916">
    <property type="term" value="F:DNA-7-methylguanine glycosylase activity"/>
    <property type="evidence" value="ECO:0007669"/>
    <property type="project" value="TreeGrafter"/>
</dbReference>
<dbReference type="GO" id="GO:0008725">
    <property type="term" value="F:DNA-3-methyladenine glycosylase activity"/>
    <property type="evidence" value="ECO:0007669"/>
    <property type="project" value="TreeGrafter"/>
</dbReference>
<accession>A0A2T6G1V8</accession>
<dbReference type="InterPro" id="IPR012904">
    <property type="entry name" value="OGG_N"/>
</dbReference>
<dbReference type="Pfam" id="PF00730">
    <property type="entry name" value="HhH-GPD"/>
    <property type="match status" value="1"/>
</dbReference>
<dbReference type="CDD" id="cd00056">
    <property type="entry name" value="ENDO3c"/>
    <property type="match status" value="1"/>
</dbReference>
<dbReference type="Pfam" id="PF07934">
    <property type="entry name" value="OGG_N"/>
    <property type="match status" value="1"/>
</dbReference>
<dbReference type="Proteomes" id="UP000244184">
    <property type="component" value="Unassembled WGS sequence"/>
</dbReference>
<keyword evidence="5" id="KW-0378">Hydrolase</keyword>
<dbReference type="GO" id="GO:0006307">
    <property type="term" value="P:DNA alkylation repair"/>
    <property type="evidence" value="ECO:0007669"/>
    <property type="project" value="TreeGrafter"/>
</dbReference>
<dbReference type="GO" id="GO:0006289">
    <property type="term" value="P:nucleotide-excision repair"/>
    <property type="evidence" value="ECO:0007669"/>
    <property type="project" value="InterPro"/>
</dbReference>
<sequence>MMNEAQLGAELEFQEGWKDGGHEGELIPRGPFRFSAALAYMGRSENECLFYVDQDQDRVYKWIEAGSERVLVEIFGGSEDRTVRLRFLDEAAHGNPQARLAAARYVWEWFDLGTDLDAFYRLAENDLLLGPLAHRFYGLRCIGIPDLFEALCWAILGQQINLVFAYTLKRRFVESYGASMAWDGRKYWTFPAPEAIAGLSVADLTPLQLTSKKAEYVLETAARMADGRLTKERLLRLADAEAVERELTAVRGIGPWTAHYVMMRCLRLPSAFPAGDVGLQNAVKHLFGMDSKPTPAELRRLAAGWSGFEAYATFYLWRVLY</sequence>
<dbReference type="EMBL" id="PYHP01000043">
    <property type="protein sequence ID" value="PUA38157.1"/>
    <property type="molecule type" value="Genomic_DNA"/>
</dbReference>
<keyword evidence="6" id="KW-0234">DNA repair</keyword>
<gene>
    <name evidence="8" type="ORF">C8Z91_16320</name>
</gene>
<evidence type="ECO:0000256" key="4">
    <source>
        <dbReference type="ARBA" id="ARBA00022763"/>
    </source>
</evidence>
<dbReference type="Gene3D" id="3.30.310.20">
    <property type="entry name" value="DNA-3-methyladenine glycosylase AlkA, N-terminal domain"/>
    <property type="match status" value="1"/>
</dbReference>
<reference evidence="8 9" key="1">
    <citation type="submission" date="2018-03" db="EMBL/GenBank/DDBJ databases">
        <title>Genome sequence of Paenibacillus elgii strain AC13 an antimicrobial compound producing bacteria.</title>
        <authorList>
            <person name="Kurokawa A.S."/>
            <person name="Araujo J.F."/>
            <person name="Costa R.A."/>
            <person name="Ortega D.B."/>
            <person name="Pires A.S."/>
            <person name="Pappas G.J.Jr."/>
            <person name="Franco O.L."/>
            <person name="Barreto C."/>
            <person name="Magalhaes B.S."/>
            <person name="Kruger R.H."/>
        </authorList>
    </citation>
    <scope>NUCLEOTIDE SEQUENCE [LARGE SCALE GENOMIC DNA]</scope>
    <source>
        <strain evidence="8 9">AC13</strain>
    </source>
</reference>